<dbReference type="Gene3D" id="3.40.50.1820">
    <property type="entry name" value="alpha/beta hydrolase"/>
    <property type="match status" value="1"/>
</dbReference>
<dbReference type="InterPro" id="IPR029058">
    <property type="entry name" value="AB_hydrolase_fold"/>
</dbReference>
<accession>A0A5B8M291</accession>
<keyword evidence="3" id="KW-1185">Reference proteome</keyword>
<dbReference type="AlphaFoldDB" id="A0A5B8M291"/>
<dbReference type="EMBL" id="CP042305">
    <property type="protein sequence ID" value="QDZ14888.1"/>
    <property type="molecule type" value="Genomic_DNA"/>
</dbReference>
<dbReference type="RefSeq" id="WP_146320200.1">
    <property type="nucleotide sequence ID" value="NZ_CP042305.1"/>
</dbReference>
<dbReference type="InterPro" id="IPR052897">
    <property type="entry name" value="Sec-Metab_Biosynth_Hydrolase"/>
</dbReference>
<protein>
    <submittedName>
        <fullName evidence="2">Alpha/beta hydrolase</fullName>
    </submittedName>
</protein>
<dbReference type="Pfam" id="PF12697">
    <property type="entry name" value="Abhydrolase_6"/>
    <property type="match status" value="1"/>
</dbReference>
<dbReference type="InterPro" id="IPR000073">
    <property type="entry name" value="AB_hydrolase_1"/>
</dbReference>
<organism evidence="2 3">
    <name type="scientific">Humibacter ginsenosidimutans</name>
    <dbReference type="NCBI Taxonomy" id="2599293"/>
    <lineage>
        <taxon>Bacteria</taxon>
        <taxon>Bacillati</taxon>
        <taxon>Actinomycetota</taxon>
        <taxon>Actinomycetes</taxon>
        <taxon>Micrococcales</taxon>
        <taxon>Microbacteriaceae</taxon>
        <taxon>Humibacter</taxon>
    </lineage>
</organism>
<dbReference type="PANTHER" id="PTHR37017">
    <property type="entry name" value="AB HYDROLASE-1 DOMAIN-CONTAINING PROTEIN-RELATED"/>
    <property type="match status" value="1"/>
</dbReference>
<dbReference type="PANTHER" id="PTHR37017:SF11">
    <property type="entry name" value="ESTERASE_LIPASE_THIOESTERASE DOMAIN-CONTAINING PROTEIN"/>
    <property type="match status" value="1"/>
</dbReference>
<evidence type="ECO:0000313" key="3">
    <source>
        <dbReference type="Proteomes" id="UP000320216"/>
    </source>
</evidence>
<dbReference type="KEGG" id="huw:FPZ11_09050"/>
<dbReference type="SUPFAM" id="SSF53474">
    <property type="entry name" value="alpha/beta-Hydrolases"/>
    <property type="match status" value="1"/>
</dbReference>
<sequence>MSESPTIVLVPGFWLGGWAWDAVASRLRDRGFPVVQLTLPGLESADTPRAAITLADHVDAVADAVRAAGSDVILVGHSGAGAVITGAADLVPDLIARLVFVDSGPAADGHVGSPDLPADVVEIALPSWRELEAAGSSLAGLDDEALAQFRARGVPHPAGPARETMHLNDDRRHTIPVTLVCTSFPVAQVRALIDAGHPWFAELTLFDSVDLVDVPTGHWPMWSKPDEAAAAIADAASSASVG</sequence>
<reference evidence="2 3" key="1">
    <citation type="submission" date="2019-07" db="EMBL/GenBank/DDBJ databases">
        <title>Full genome sequence of Humibacter sp. WJ7-1.</title>
        <authorList>
            <person name="Im W.-T."/>
        </authorList>
    </citation>
    <scope>NUCLEOTIDE SEQUENCE [LARGE SCALE GENOMIC DNA]</scope>
    <source>
        <strain evidence="2 3">WJ7-1</strain>
    </source>
</reference>
<evidence type="ECO:0000259" key="1">
    <source>
        <dbReference type="Pfam" id="PF12697"/>
    </source>
</evidence>
<keyword evidence="2" id="KW-0378">Hydrolase</keyword>
<dbReference type="Proteomes" id="UP000320216">
    <property type="component" value="Chromosome"/>
</dbReference>
<name>A0A5B8M291_9MICO</name>
<evidence type="ECO:0000313" key="2">
    <source>
        <dbReference type="EMBL" id="QDZ14888.1"/>
    </source>
</evidence>
<dbReference type="OrthoDB" id="9773549at2"/>
<dbReference type="GO" id="GO:0016787">
    <property type="term" value="F:hydrolase activity"/>
    <property type="evidence" value="ECO:0007669"/>
    <property type="project" value="UniProtKB-KW"/>
</dbReference>
<feature type="domain" description="AB hydrolase-1" evidence="1">
    <location>
        <begin position="7"/>
        <end position="231"/>
    </location>
</feature>
<gene>
    <name evidence="2" type="ORF">FPZ11_09050</name>
</gene>
<proteinExistence type="predicted"/>